<dbReference type="Proteomes" id="UP000503264">
    <property type="component" value="Chromosome"/>
</dbReference>
<evidence type="ECO:0000256" key="11">
    <source>
        <dbReference type="ARBA" id="ARBA00044190"/>
    </source>
</evidence>
<evidence type="ECO:0000256" key="6">
    <source>
        <dbReference type="ARBA" id="ARBA00022679"/>
    </source>
</evidence>
<dbReference type="AlphaFoldDB" id="A0A6G5QFS1"/>
<dbReference type="GO" id="GO:0005829">
    <property type="term" value="C:cytosol"/>
    <property type="evidence" value="ECO:0007669"/>
    <property type="project" value="TreeGrafter"/>
</dbReference>
<dbReference type="InterPro" id="IPR002201">
    <property type="entry name" value="Glyco_trans_9"/>
</dbReference>
<comment type="similarity">
    <text evidence="9">Belongs to the glycosyltransferase 9 family.</text>
</comment>
<evidence type="ECO:0000256" key="7">
    <source>
        <dbReference type="ARBA" id="ARBA00022985"/>
    </source>
</evidence>
<reference evidence="14 15" key="1">
    <citation type="submission" date="2016-07" db="EMBL/GenBank/DDBJ databases">
        <title>Comparative genomics of the Campylobacter concisus group.</title>
        <authorList>
            <person name="Miller W.G."/>
            <person name="Yee E."/>
            <person name="Chapman M.H."/>
            <person name="Huynh S."/>
            <person name="Bono J.L."/>
            <person name="On S.L.W."/>
            <person name="StLeger J."/>
            <person name="Foster G."/>
            <person name="Parker C.T."/>
        </authorList>
    </citation>
    <scope>NUCLEOTIDE SEQUENCE [LARGE SCALE GENOMIC DNA]</scope>
    <source>
        <strain evidence="14 15">CCUG 21559</strain>
    </source>
</reference>
<dbReference type="EMBL" id="CP012542">
    <property type="protein sequence ID" value="QCD44501.1"/>
    <property type="molecule type" value="Genomic_DNA"/>
</dbReference>
<comment type="subcellular location">
    <subcellularLocation>
        <location evidence="1">Cell inner membrane</location>
        <topology evidence="1">Peripheral membrane protein</topology>
        <orientation evidence="1">Cytoplasmic side</orientation>
    </subcellularLocation>
</comment>
<proteinExistence type="inferred from homology"/>
<dbReference type="GO" id="GO:0005886">
    <property type="term" value="C:plasma membrane"/>
    <property type="evidence" value="ECO:0007669"/>
    <property type="project" value="UniProtKB-SubCell"/>
</dbReference>
<evidence type="ECO:0000256" key="3">
    <source>
        <dbReference type="ARBA" id="ARBA00022475"/>
    </source>
</evidence>
<dbReference type="GO" id="GO:0008713">
    <property type="term" value="F:ADP-heptose-lipopolysaccharide heptosyltransferase activity"/>
    <property type="evidence" value="ECO:0007669"/>
    <property type="project" value="TreeGrafter"/>
</dbReference>
<evidence type="ECO:0000256" key="2">
    <source>
        <dbReference type="ARBA" id="ARBA00004713"/>
    </source>
</evidence>
<dbReference type="Pfam" id="PF01075">
    <property type="entry name" value="Glyco_transf_9"/>
    <property type="match status" value="1"/>
</dbReference>
<name>A0A6G5QFS1_9BACT</name>
<dbReference type="RefSeq" id="WP_034969417.1">
    <property type="nucleotide sequence ID" value="NZ_CP012542.1"/>
</dbReference>
<keyword evidence="6 14" id="KW-0808">Transferase</keyword>
<keyword evidence="4" id="KW-0997">Cell inner membrane</keyword>
<dbReference type="PANTHER" id="PTHR30160">
    <property type="entry name" value="TETRAACYLDISACCHARIDE 4'-KINASE-RELATED"/>
    <property type="match status" value="1"/>
</dbReference>
<evidence type="ECO:0000256" key="8">
    <source>
        <dbReference type="ARBA" id="ARBA00023136"/>
    </source>
</evidence>
<keyword evidence="7" id="KW-0448">Lipopolysaccharide biosynthesis</keyword>
<evidence type="ECO:0000256" key="1">
    <source>
        <dbReference type="ARBA" id="ARBA00004515"/>
    </source>
</evidence>
<accession>A0A6G5QFS1</accession>
<gene>
    <name evidence="14" type="primary">waaC</name>
    <name evidence="14" type="ORF">CMUC_0704</name>
</gene>
<dbReference type="GO" id="GO:0009244">
    <property type="term" value="P:lipopolysaccharide core region biosynthetic process"/>
    <property type="evidence" value="ECO:0007669"/>
    <property type="project" value="InterPro"/>
</dbReference>
<dbReference type="Gene3D" id="3.40.50.2000">
    <property type="entry name" value="Glycogen Phosphorylase B"/>
    <property type="match status" value="2"/>
</dbReference>
<dbReference type="EC" id="2.4.99.23" evidence="10"/>
<organism evidence="14 15">
    <name type="scientific">Campylobacter mucosalis CCUG 21559</name>
    <dbReference type="NCBI Taxonomy" id="1032067"/>
    <lineage>
        <taxon>Bacteria</taxon>
        <taxon>Pseudomonadati</taxon>
        <taxon>Campylobacterota</taxon>
        <taxon>Epsilonproteobacteria</taxon>
        <taxon>Campylobacterales</taxon>
        <taxon>Campylobacteraceae</taxon>
        <taxon>Campylobacter</taxon>
    </lineage>
</organism>
<dbReference type="SUPFAM" id="SSF53756">
    <property type="entry name" value="UDP-Glycosyltransferase/glycogen phosphorylase"/>
    <property type="match status" value="1"/>
</dbReference>
<protein>
    <recommendedName>
        <fullName evidence="11">Lipopolysaccharide heptosyltransferase 1</fullName>
        <ecNumber evidence="10">2.4.99.23</ecNumber>
    </recommendedName>
    <alternativeName>
        <fullName evidence="12">ADP-heptose:lipopolysaccharide heptosyltransferase I</fullName>
    </alternativeName>
</protein>
<evidence type="ECO:0000256" key="13">
    <source>
        <dbReference type="ARBA" id="ARBA00049201"/>
    </source>
</evidence>
<keyword evidence="5 14" id="KW-0328">Glycosyltransferase</keyword>
<evidence type="ECO:0000256" key="5">
    <source>
        <dbReference type="ARBA" id="ARBA00022676"/>
    </source>
</evidence>
<evidence type="ECO:0000313" key="14">
    <source>
        <dbReference type="EMBL" id="QCD44501.1"/>
    </source>
</evidence>
<evidence type="ECO:0000256" key="9">
    <source>
        <dbReference type="ARBA" id="ARBA00043995"/>
    </source>
</evidence>
<keyword evidence="8" id="KW-0472">Membrane</keyword>
<sequence>MREQKPKKIAIVKLSALGDIVHCVIILQFIKKHLPNSEISWIVDKRFSQILQNHPLIDRLLVLPLKDGKLKECAKVLRNAGDFDAVIDFQGLLKSAIITKMLGKNSYGFNMQSTKEAVAGLFYRHKLNIGYNENIIIRNLSLAAFALDFSFTQDEILAKSPCFNVEILDEKRPQKRIIIAPFASEDSKCYDKFKDVINMLKEYEIFITQGSQKELKNANELALNTHAKVLEKLNLNELTQKIANADLLIGNDSGITHIAWAVNVASITLFGNRPSRRNTYITERNLVVDTGKQPDARSINKNDFCIREILPETIANFAKRLLRG</sequence>
<keyword evidence="3" id="KW-1003">Cell membrane</keyword>
<evidence type="ECO:0000256" key="12">
    <source>
        <dbReference type="ARBA" id="ARBA00044330"/>
    </source>
</evidence>
<comment type="pathway">
    <text evidence="2">Bacterial outer membrane biogenesis; LPS core biosynthesis.</text>
</comment>
<dbReference type="InterPro" id="IPR011908">
    <property type="entry name" value="LipoPS_heptosylTferase-I"/>
</dbReference>
<dbReference type="InterPro" id="IPR051199">
    <property type="entry name" value="LPS_LOS_Heptosyltrfase"/>
</dbReference>
<dbReference type="CDD" id="cd03789">
    <property type="entry name" value="GT9_LPS_heptosyltransferase"/>
    <property type="match status" value="1"/>
</dbReference>
<evidence type="ECO:0000313" key="15">
    <source>
        <dbReference type="Proteomes" id="UP000503264"/>
    </source>
</evidence>
<evidence type="ECO:0000256" key="10">
    <source>
        <dbReference type="ARBA" id="ARBA00044041"/>
    </source>
</evidence>
<dbReference type="NCBIfam" id="TIGR02193">
    <property type="entry name" value="heptsyl_trn_I"/>
    <property type="match status" value="1"/>
</dbReference>
<keyword evidence="15" id="KW-1185">Reference proteome</keyword>
<evidence type="ECO:0000256" key="4">
    <source>
        <dbReference type="ARBA" id="ARBA00022519"/>
    </source>
</evidence>
<dbReference type="PANTHER" id="PTHR30160:SF19">
    <property type="entry name" value="LIPOPOLYSACCHARIDE HEPTOSYLTRANSFERASE 1"/>
    <property type="match status" value="1"/>
</dbReference>
<comment type="catalytic activity">
    <reaction evidence="13">
        <text>an alpha-Kdo-(2-&gt;4)-alpha-Kdo-(2-&gt;6)-lipid A + ADP-L-glycero-beta-D-manno-heptose = an L-alpha-D-Hep-(1-&gt;5)-[alpha-Kdo-(2-&gt;4)]-alpha-Kdo-(2-&gt;6)-lipid A + ADP + H(+)</text>
        <dbReference type="Rhea" id="RHEA:74067"/>
        <dbReference type="ChEBI" id="CHEBI:15378"/>
        <dbReference type="ChEBI" id="CHEBI:61506"/>
        <dbReference type="ChEBI" id="CHEBI:176431"/>
        <dbReference type="ChEBI" id="CHEBI:193068"/>
        <dbReference type="ChEBI" id="CHEBI:456216"/>
        <dbReference type="EC" id="2.4.99.23"/>
    </reaction>
</comment>